<dbReference type="Proteomes" id="UP000887013">
    <property type="component" value="Unassembled WGS sequence"/>
</dbReference>
<gene>
    <name evidence="1" type="ORF">NPIL_210961</name>
</gene>
<accession>A0A8X6UCY4</accession>
<reference evidence="1" key="1">
    <citation type="submission" date="2020-08" db="EMBL/GenBank/DDBJ databases">
        <title>Multicomponent nature underlies the extraordinary mechanical properties of spider dragline silk.</title>
        <authorList>
            <person name="Kono N."/>
            <person name="Nakamura H."/>
            <person name="Mori M."/>
            <person name="Yoshida Y."/>
            <person name="Ohtoshi R."/>
            <person name="Malay A.D."/>
            <person name="Moran D.A.P."/>
            <person name="Tomita M."/>
            <person name="Numata K."/>
            <person name="Arakawa K."/>
        </authorList>
    </citation>
    <scope>NUCLEOTIDE SEQUENCE</scope>
</reference>
<evidence type="ECO:0000313" key="1">
    <source>
        <dbReference type="EMBL" id="GFU05950.1"/>
    </source>
</evidence>
<feature type="non-terminal residue" evidence="1">
    <location>
        <position position="1"/>
    </location>
</feature>
<keyword evidence="2" id="KW-1185">Reference proteome</keyword>
<sequence length="30" mass="3489">TLEKLFSSRSSSELMTTIPAFLKHDDEEIY</sequence>
<organism evidence="1 2">
    <name type="scientific">Nephila pilipes</name>
    <name type="common">Giant wood spider</name>
    <name type="synonym">Nephila maculata</name>
    <dbReference type="NCBI Taxonomy" id="299642"/>
    <lineage>
        <taxon>Eukaryota</taxon>
        <taxon>Metazoa</taxon>
        <taxon>Ecdysozoa</taxon>
        <taxon>Arthropoda</taxon>
        <taxon>Chelicerata</taxon>
        <taxon>Arachnida</taxon>
        <taxon>Araneae</taxon>
        <taxon>Araneomorphae</taxon>
        <taxon>Entelegynae</taxon>
        <taxon>Araneoidea</taxon>
        <taxon>Nephilidae</taxon>
        <taxon>Nephila</taxon>
    </lineage>
</organism>
<proteinExistence type="predicted"/>
<protein>
    <submittedName>
        <fullName evidence="1">Uncharacterized protein</fullName>
    </submittedName>
</protein>
<comment type="caution">
    <text evidence="1">The sequence shown here is derived from an EMBL/GenBank/DDBJ whole genome shotgun (WGS) entry which is preliminary data.</text>
</comment>
<dbReference type="AlphaFoldDB" id="A0A8X6UCY4"/>
<evidence type="ECO:0000313" key="2">
    <source>
        <dbReference type="Proteomes" id="UP000887013"/>
    </source>
</evidence>
<dbReference type="EMBL" id="BMAW01077353">
    <property type="protein sequence ID" value="GFU05950.1"/>
    <property type="molecule type" value="Genomic_DNA"/>
</dbReference>
<name>A0A8X6UCY4_NEPPI</name>